<evidence type="ECO:0000256" key="2">
    <source>
        <dbReference type="ARBA" id="ARBA00022723"/>
    </source>
</evidence>
<proteinExistence type="predicted"/>
<evidence type="ECO:0000313" key="7">
    <source>
        <dbReference type="Proteomes" id="UP000192872"/>
    </source>
</evidence>
<evidence type="ECO:0000256" key="1">
    <source>
        <dbReference type="ARBA" id="ARBA00022617"/>
    </source>
</evidence>
<organism evidence="6 7">
    <name type="scientific">Candidatus Raskinella chloraquaticus</name>
    <dbReference type="NCBI Taxonomy" id="1951219"/>
    <lineage>
        <taxon>Bacteria</taxon>
        <taxon>Pseudomonadati</taxon>
        <taxon>Pseudomonadota</taxon>
        <taxon>Alphaproteobacteria</taxon>
        <taxon>Hyphomicrobiales</taxon>
        <taxon>Phreatobacteraceae</taxon>
        <taxon>Candidatus Raskinella</taxon>
    </lineage>
</organism>
<dbReference type="InterPro" id="IPR036909">
    <property type="entry name" value="Cyt_c-like_dom_sf"/>
</dbReference>
<feature type="domain" description="Cytochrome c" evidence="5">
    <location>
        <begin position="13"/>
        <end position="95"/>
    </location>
</feature>
<dbReference type="RefSeq" id="WP_395760152.1">
    <property type="nucleotide sequence ID" value="NZ_JAKFWN010000039.1"/>
</dbReference>
<dbReference type="GO" id="GO:0009055">
    <property type="term" value="F:electron transfer activity"/>
    <property type="evidence" value="ECO:0007669"/>
    <property type="project" value="InterPro"/>
</dbReference>
<dbReference type="Proteomes" id="UP000192872">
    <property type="component" value="Unassembled WGS sequence"/>
</dbReference>
<keyword evidence="2 4" id="KW-0479">Metal-binding</keyword>
<dbReference type="Pfam" id="PF00034">
    <property type="entry name" value="Cytochrom_C"/>
    <property type="match status" value="1"/>
</dbReference>
<accession>A0A1W9HRW2</accession>
<dbReference type="EMBL" id="LWDL01000026">
    <property type="protein sequence ID" value="OQW50210.1"/>
    <property type="molecule type" value="Genomic_DNA"/>
</dbReference>
<dbReference type="PROSITE" id="PS51007">
    <property type="entry name" value="CYTC"/>
    <property type="match status" value="1"/>
</dbReference>
<dbReference type="AlphaFoldDB" id="A0A1W9HRW2"/>
<evidence type="ECO:0000259" key="5">
    <source>
        <dbReference type="PROSITE" id="PS51007"/>
    </source>
</evidence>
<keyword evidence="3 4" id="KW-0408">Iron</keyword>
<dbReference type="GO" id="GO:0046872">
    <property type="term" value="F:metal ion binding"/>
    <property type="evidence" value="ECO:0007669"/>
    <property type="project" value="UniProtKB-KW"/>
</dbReference>
<gene>
    <name evidence="6" type="ORF">A4S15_00920</name>
</gene>
<evidence type="ECO:0000313" key="6">
    <source>
        <dbReference type="EMBL" id="OQW50210.1"/>
    </source>
</evidence>
<reference evidence="6 7" key="1">
    <citation type="journal article" date="2017" name="Water Res.">
        <title>Comammox in drinking water systems.</title>
        <authorList>
            <person name="Wang Y."/>
            <person name="Ma L."/>
            <person name="Mao Y."/>
            <person name="Jiang X."/>
            <person name="Xia Y."/>
            <person name="Yu K."/>
            <person name="Li B."/>
            <person name="Zhang T."/>
        </authorList>
    </citation>
    <scope>NUCLEOTIDE SEQUENCE [LARGE SCALE GENOMIC DNA]</scope>
    <source>
        <strain evidence="6">SG_bin8</strain>
    </source>
</reference>
<evidence type="ECO:0000256" key="3">
    <source>
        <dbReference type="ARBA" id="ARBA00023004"/>
    </source>
</evidence>
<dbReference type="Gene3D" id="1.10.760.10">
    <property type="entry name" value="Cytochrome c-like domain"/>
    <property type="match status" value="1"/>
</dbReference>
<comment type="caution">
    <text evidence="6">The sequence shown here is derived from an EMBL/GenBank/DDBJ whole genome shotgun (WGS) entry which is preliminary data.</text>
</comment>
<protein>
    <recommendedName>
        <fullName evidence="5">Cytochrome c domain-containing protein</fullName>
    </recommendedName>
</protein>
<sequence length="99" mass="10740">MLSVTLISFSLAQSRPRGDKAFGAYLSSECVTCHQISGKAAGGIPPIIGWPEEQFLAVMDAYKNKERDNNVMQTIAAKLKDDELAALATFFGSLKPKPH</sequence>
<keyword evidence="1 4" id="KW-0349">Heme</keyword>
<dbReference type="SUPFAM" id="SSF46626">
    <property type="entry name" value="Cytochrome c"/>
    <property type="match status" value="1"/>
</dbReference>
<name>A0A1W9HRW2_9HYPH</name>
<dbReference type="GO" id="GO:0020037">
    <property type="term" value="F:heme binding"/>
    <property type="evidence" value="ECO:0007669"/>
    <property type="project" value="InterPro"/>
</dbReference>
<evidence type="ECO:0000256" key="4">
    <source>
        <dbReference type="PROSITE-ProRule" id="PRU00433"/>
    </source>
</evidence>
<dbReference type="STRING" id="1827387.A4S15_00920"/>
<dbReference type="InterPro" id="IPR009056">
    <property type="entry name" value="Cyt_c-like_dom"/>
</dbReference>